<dbReference type="SUPFAM" id="SSF53137">
    <property type="entry name" value="Translational machinery components"/>
    <property type="match status" value="1"/>
</dbReference>
<dbReference type="GO" id="GO:0008097">
    <property type="term" value="F:5S rRNA binding"/>
    <property type="evidence" value="ECO:0007669"/>
    <property type="project" value="TreeGrafter"/>
</dbReference>
<dbReference type="CDD" id="cd00432">
    <property type="entry name" value="Ribosomal_L18_L5e"/>
    <property type="match status" value="1"/>
</dbReference>
<keyword evidence="5" id="KW-0687">Ribonucleoprotein</keyword>
<evidence type="ECO:0000256" key="5">
    <source>
        <dbReference type="ARBA" id="ARBA00023274"/>
    </source>
</evidence>
<reference evidence="6" key="1">
    <citation type="journal article" date="2015" name="Nature">
        <title>Complex archaea that bridge the gap between prokaryotes and eukaryotes.</title>
        <authorList>
            <person name="Spang A."/>
            <person name="Saw J.H."/>
            <person name="Jorgensen S.L."/>
            <person name="Zaremba-Niedzwiedzka K."/>
            <person name="Martijn J."/>
            <person name="Lind A.E."/>
            <person name="van Eijk R."/>
            <person name="Schleper C."/>
            <person name="Guy L."/>
            <person name="Ettema T.J."/>
        </authorList>
    </citation>
    <scope>NUCLEOTIDE SEQUENCE</scope>
</reference>
<comment type="similarity">
    <text evidence="1">Belongs to the universal ribosomal protein uL18 family.</text>
</comment>
<sequence>MDILKEKRKRRIKRRKSLRKKIFGVKEKPRLSIYRSSRNIYCQLIDDTTGRTLASASTLSEDIKKKLPYGGNKNAAELVGRKIAEEAKKNGISRVVFDRGGYKYHGRVKALAESAKENKLIL</sequence>
<dbReference type="GO" id="GO:0005840">
    <property type="term" value="C:ribosome"/>
    <property type="evidence" value="ECO:0007669"/>
    <property type="project" value="UniProtKB-KW"/>
</dbReference>
<dbReference type="HAMAP" id="MF_01337_B">
    <property type="entry name" value="Ribosomal_uL18_B"/>
    <property type="match status" value="1"/>
</dbReference>
<evidence type="ECO:0008006" key="7">
    <source>
        <dbReference type="Google" id="ProtNLM"/>
    </source>
</evidence>
<evidence type="ECO:0000256" key="3">
    <source>
        <dbReference type="ARBA" id="ARBA00022884"/>
    </source>
</evidence>
<dbReference type="InterPro" id="IPR004389">
    <property type="entry name" value="Ribosomal_uL18_bac-type"/>
</dbReference>
<dbReference type="GO" id="GO:0003735">
    <property type="term" value="F:structural constituent of ribosome"/>
    <property type="evidence" value="ECO:0007669"/>
    <property type="project" value="InterPro"/>
</dbReference>
<keyword evidence="4" id="KW-0689">Ribosomal protein</keyword>
<dbReference type="PANTHER" id="PTHR12899">
    <property type="entry name" value="39S RIBOSOMAL PROTEIN L18, MITOCHONDRIAL"/>
    <property type="match status" value="1"/>
</dbReference>
<dbReference type="GO" id="GO:0006412">
    <property type="term" value="P:translation"/>
    <property type="evidence" value="ECO:0007669"/>
    <property type="project" value="InterPro"/>
</dbReference>
<dbReference type="InterPro" id="IPR005484">
    <property type="entry name" value="Ribosomal_uL18_bac/plant/anim"/>
</dbReference>
<accession>A0A0F9QNI8</accession>
<keyword evidence="2" id="KW-0699">rRNA-binding</keyword>
<dbReference type="NCBIfam" id="TIGR00060">
    <property type="entry name" value="L18_bact"/>
    <property type="match status" value="1"/>
</dbReference>
<dbReference type="EMBL" id="LAZR01003792">
    <property type="protein sequence ID" value="KKN14696.1"/>
    <property type="molecule type" value="Genomic_DNA"/>
</dbReference>
<dbReference type="Pfam" id="PF00861">
    <property type="entry name" value="Ribosomal_L18p"/>
    <property type="match status" value="1"/>
</dbReference>
<dbReference type="FunFam" id="3.30.420.100:FF:000001">
    <property type="entry name" value="50S ribosomal protein L18"/>
    <property type="match status" value="1"/>
</dbReference>
<dbReference type="Gene3D" id="3.30.420.100">
    <property type="match status" value="1"/>
</dbReference>
<organism evidence="6">
    <name type="scientific">marine sediment metagenome</name>
    <dbReference type="NCBI Taxonomy" id="412755"/>
    <lineage>
        <taxon>unclassified sequences</taxon>
        <taxon>metagenomes</taxon>
        <taxon>ecological metagenomes</taxon>
    </lineage>
</organism>
<dbReference type="AlphaFoldDB" id="A0A0F9QNI8"/>
<evidence type="ECO:0000313" key="6">
    <source>
        <dbReference type="EMBL" id="KKN14696.1"/>
    </source>
</evidence>
<dbReference type="PANTHER" id="PTHR12899:SF3">
    <property type="entry name" value="LARGE RIBOSOMAL SUBUNIT PROTEIN UL18M"/>
    <property type="match status" value="1"/>
</dbReference>
<evidence type="ECO:0000256" key="4">
    <source>
        <dbReference type="ARBA" id="ARBA00022980"/>
    </source>
</evidence>
<evidence type="ECO:0000256" key="1">
    <source>
        <dbReference type="ARBA" id="ARBA00007116"/>
    </source>
</evidence>
<proteinExistence type="inferred from homology"/>
<protein>
    <recommendedName>
        <fullName evidence="7">50S ribosomal protein L18</fullName>
    </recommendedName>
</protein>
<keyword evidence="3" id="KW-0694">RNA-binding</keyword>
<dbReference type="GO" id="GO:1990904">
    <property type="term" value="C:ribonucleoprotein complex"/>
    <property type="evidence" value="ECO:0007669"/>
    <property type="project" value="UniProtKB-KW"/>
</dbReference>
<gene>
    <name evidence="6" type="ORF">LCGC14_0993520</name>
</gene>
<evidence type="ECO:0000256" key="2">
    <source>
        <dbReference type="ARBA" id="ARBA00022730"/>
    </source>
</evidence>
<dbReference type="InterPro" id="IPR057268">
    <property type="entry name" value="Ribosomal_L18"/>
</dbReference>
<name>A0A0F9QNI8_9ZZZZ</name>
<comment type="caution">
    <text evidence="6">The sequence shown here is derived from an EMBL/GenBank/DDBJ whole genome shotgun (WGS) entry which is preliminary data.</text>
</comment>
<dbReference type="GO" id="GO:0005737">
    <property type="term" value="C:cytoplasm"/>
    <property type="evidence" value="ECO:0007669"/>
    <property type="project" value="UniProtKB-ARBA"/>
</dbReference>